<reference evidence="2 3" key="1">
    <citation type="journal article" date="2019" name="Int. J. Syst. Evol. Microbiol.">
        <title>The Global Catalogue of Microorganisms (GCM) 10K type strain sequencing project: providing services to taxonomists for standard genome sequencing and annotation.</title>
        <authorList>
            <consortium name="The Broad Institute Genomics Platform"/>
            <consortium name="The Broad Institute Genome Sequencing Center for Infectious Disease"/>
            <person name="Wu L."/>
            <person name="Ma J."/>
        </authorList>
    </citation>
    <scope>NUCLEOTIDE SEQUENCE [LARGE SCALE GENOMIC DNA]</scope>
    <source>
        <strain evidence="2 3">JCM 10303</strain>
    </source>
</reference>
<evidence type="ECO:0000313" key="3">
    <source>
        <dbReference type="Proteomes" id="UP001500729"/>
    </source>
</evidence>
<proteinExistence type="predicted"/>
<comment type="caution">
    <text evidence="2">The sequence shown here is derived from an EMBL/GenBank/DDBJ whole genome shotgun (WGS) entry which is preliminary data.</text>
</comment>
<protein>
    <submittedName>
        <fullName evidence="2">Uncharacterized protein</fullName>
    </submittedName>
</protein>
<evidence type="ECO:0000256" key="1">
    <source>
        <dbReference type="SAM" id="MobiDB-lite"/>
    </source>
</evidence>
<feature type="region of interest" description="Disordered" evidence="1">
    <location>
        <begin position="39"/>
        <end position="72"/>
    </location>
</feature>
<name>A0ABN1C489_SACER</name>
<evidence type="ECO:0000313" key="2">
    <source>
        <dbReference type="EMBL" id="GAA0511514.1"/>
    </source>
</evidence>
<gene>
    <name evidence="2" type="ORF">GCM10009533_07990</name>
</gene>
<keyword evidence="3" id="KW-1185">Reference proteome</keyword>
<dbReference type="EMBL" id="BAAAGS010000003">
    <property type="protein sequence ID" value="GAA0511514.1"/>
    <property type="molecule type" value="Genomic_DNA"/>
</dbReference>
<organism evidence="2 3">
    <name type="scientific">Saccharopolyspora erythraea</name>
    <name type="common">Streptomyces erythraeus</name>
    <dbReference type="NCBI Taxonomy" id="1836"/>
    <lineage>
        <taxon>Bacteria</taxon>
        <taxon>Bacillati</taxon>
        <taxon>Actinomycetota</taxon>
        <taxon>Actinomycetes</taxon>
        <taxon>Pseudonocardiales</taxon>
        <taxon>Pseudonocardiaceae</taxon>
        <taxon>Saccharopolyspora</taxon>
    </lineage>
</organism>
<accession>A0ABN1C489</accession>
<dbReference type="RefSeq" id="WP_009949565.1">
    <property type="nucleotide sequence ID" value="NZ_BAAAGS010000003.1"/>
</dbReference>
<dbReference type="Proteomes" id="UP001500729">
    <property type="component" value="Unassembled WGS sequence"/>
</dbReference>
<sequence length="72" mass="7829">MANTAHFVNSAGRLFPRIVVRDDRGRMVAEFEVPPSVTHPAAAEGELRAAGWKRDGEWGSTGRGWEAPVSPL</sequence>